<dbReference type="AlphaFoldDB" id="A0A1T2L5Z0"/>
<evidence type="ECO:0000313" key="2">
    <source>
        <dbReference type="Proteomes" id="UP000191110"/>
    </source>
</evidence>
<keyword evidence="2" id="KW-1185">Reference proteome</keyword>
<dbReference type="InterPro" id="IPR025990">
    <property type="entry name" value="zinc_ribbon_bacterial"/>
</dbReference>
<dbReference type="RefSeq" id="WP_078483436.1">
    <property type="nucleotide sequence ID" value="NZ_MPRL01000023.1"/>
</dbReference>
<dbReference type="EMBL" id="MPRL01000023">
    <property type="protein sequence ID" value="OOZ40517.1"/>
    <property type="molecule type" value="Genomic_DNA"/>
</dbReference>
<dbReference type="Pfam" id="PF14255">
    <property type="entry name" value="Zn_ribbon_21"/>
    <property type="match status" value="1"/>
</dbReference>
<accession>A0A1T2L5Z0</accession>
<dbReference type="OrthoDB" id="9814566at2"/>
<comment type="caution">
    <text evidence="1">The sequence shown here is derived from an EMBL/GenBank/DDBJ whole genome shotgun (WGS) entry which is preliminary data.</text>
</comment>
<dbReference type="Proteomes" id="UP000191110">
    <property type="component" value="Unassembled WGS sequence"/>
</dbReference>
<proteinExistence type="predicted"/>
<evidence type="ECO:0000313" key="1">
    <source>
        <dbReference type="EMBL" id="OOZ40517.1"/>
    </source>
</evidence>
<protein>
    <recommendedName>
        <fullName evidence="3">CPXCG motif-containing cysteine-rich protein</fullName>
    </recommendedName>
</protein>
<organism evidence="1 2">
    <name type="scientific">Solemya pervernicosa gill symbiont</name>
    <dbReference type="NCBI Taxonomy" id="642797"/>
    <lineage>
        <taxon>Bacteria</taxon>
        <taxon>Pseudomonadati</taxon>
        <taxon>Pseudomonadota</taxon>
        <taxon>Gammaproteobacteria</taxon>
        <taxon>sulfur-oxidizing symbionts</taxon>
    </lineage>
</organism>
<name>A0A1T2L5Z0_9GAMM</name>
<sequence>MSLLETVYVDCPYCGEKIDLTIDCSTGVDAYVEDCQVCCRPMNVIVGFDLSGKPLVEVRHENE</sequence>
<gene>
    <name evidence="1" type="ORF">BOW53_07325</name>
</gene>
<reference evidence="1 2" key="1">
    <citation type="submission" date="2016-11" db="EMBL/GenBank/DDBJ databases">
        <title>Mixed transmission modes and dynamic genome evolution in an obligate animal-bacterial symbiosis.</title>
        <authorList>
            <person name="Russell S.L."/>
            <person name="Corbett-Detig R.B."/>
            <person name="Cavanaugh C.M."/>
        </authorList>
    </citation>
    <scope>NUCLEOTIDE SEQUENCE [LARGE SCALE GENOMIC DNA]</scope>
    <source>
        <strain evidence="1">Sveles-Q1</strain>
    </source>
</reference>
<evidence type="ECO:0008006" key="3">
    <source>
        <dbReference type="Google" id="ProtNLM"/>
    </source>
</evidence>
<dbReference type="InterPro" id="IPR017143">
    <property type="entry name" value="UCP037225"/>
</dbReference>
<dbReference type="PIRSF" id="PIRSF037225">
    <property type="entry name" value="UCP037225"/>
    <property type="match status" value="1"/>
</dbReference>